<evidence type="ECO:0000256" key="6">
    <source>
        <dbReference type="ARBA" id="ARBA00035241"/>
    </source>
</evidence>
<comment type="similarity">
    <text evidence="1">Belongs to the universal ribosomal protein uL1 family.</text>
</comment>
<evidence type="ECO:0000256" key="3">
    <source>
        <dbReference type="ARBA" id="ARBA00022845"/>
    </source>
</evidence>
<accession>A0A2H0WNC6</accession>
<keyword evidence="2" id="KW-0678">Repressor</keyword>
<reference evidence="10" key="1">
    <citation type="submission" date="2017-09" db="EMBL/GenBank/DDBJ databases">
        <title>Depth-based differentiation of microbial function through sediment-hosted aquifers and enrichment of novel symbionts in the deep terrestrial subsurface.</title>
        <authorList>
            <person name="Probst A.J."/>
            <person name="Ladd B."/>
            <person name="Jarett J.K."/>
            <person name="Geller-Mcgrath D.E."/>
            <person name="Sieber C.M.K."/>
            <person name="Emerson J.B."/>
            <person name="Anantharaman K."/>
            <person name="Thomas B.C."/>
            <person name="Malmstrom R."/>
            <person name="Stieglmeier M."/>
            <person name="Klingl A."/>
            <person name="Woyke T."/>
            <person name="Ryan C.M."/>
            <person name="Banfield J.F."/>
        </authorList>
    </citation>
    <scope>NUCLEOTIDE SEQUENCE [LARGE SCALE GENOMIC DNA]</scope>
</reference>
<feature type="compositionally biased region" description="Basic residues" evidence="8">
    <location>
        <begin position="53"/>
        <end position="68"/>
    </location>
</feature>
<dbReference type="Gene3D" id="3.30.190.20">
    <property type="match status" value="1"/>
</dbReference>
<dbReference type="EMBL" id="PEZJ01000006">
    <property type="protein sequence ID" value="PIS14150.1"/>
    <property type="molecule type" value="Genomic_DNA"/>
</dbReference>
<dbReference type="PANTHER" id="PTHR36427:SF3">
    <property type="entry name" value="LARGE RIBOSOMAL SUBUNIT PROTEIN UL1M"/>
    <property type="match status" value="1"/>
</dbReference>
<keyword evidence="4" id="KW-0689">Ribosomal protein</keyword>
<evidence type="ECO:0000256" key="5">
    <source>
        <dbReference type="ARBA" id="ARBA00023274"/>
    </source>
</evidence>
<dbReference type="InterPro" id="IPR028364">
    <property type="entry name" value="Ribosomal_uL1/biogenesis"/>
</dbReference>
<sequence length="259" mass="28192">MGKKRVALVTEEPKIVKSGKAHGRIADAGAEALAEAEIVKQKEAEVLTAPKTTQKKAKTSRPARKRGKRYTDAYKRVVRTQTYQLPDAIKLLKSISITHFNASVDAHLVVLEAGLRGEIIFPHPTGKTAQIRIADDKLIAELEKNKIDFSVLLSTPAMMPKLLKFAKILGPKGLMPNPKTGTITDKPEEAAKKLADVTLFRTEAKFPLIHIAIGKVNDKEEDLAANFKALIEAVGKKNVQKIVLAPSMGPGIKVGVDKL</sequence>
<dbReference type="Pfam" id="PF00687">
    <property type="entry name" value="Ribosomal_L1"/>
    <property type="match status" value="1"/>
</dbReference>
<evidence type="ECO:0000256" key="4">
    <source>
        <dbReference type="ARBA" id="ARBA00022980"/>
    </source>
</evidence>
<evidence type="ECO:0000256" key="2">
    <source>
        <dbReference type="ARBA" id="ARBA00022491"/>
    </source>
</evidence>
<dbReference type="Proteomes" id="UP000230033">
    <property type="component" value="Unassembled WGS sequence"/>
</dbReference>
<dbReference type="Gene3D" id="3.40.50.790">
    <property type="match status" value="1"/>
</dbReference>
<dbReference type="GO" id="GO:0005840">
    <property type="term" value="C:ribosome"/>
    <property type="evidence" value="ECO:0007669"/>
    <property type="project" value="UniProtKB-KW"/>
</dbReference>
<dbReference type="InterPro" id="IPR016095">
    <property type="entry name" value="Ribosomal_uL1_3-a/b-sand"/>
</dbReference>
<dbReference type="SUPFAM" id="SSF56808">
    <property type="entry name" value="Ribosomal protein L1"/>
    <property type="match status" value="1"/>
</dbReference>
<comment type="caution">
    <text evidence="9">The sequence shown here is derived from an EMBL/GenBank/DDBJ whole genome shotgun (WGS) entry which is preliminary data.</text>
</comment>
<evidence type="ECO:0000256" key="7">
    <source>
        <dbReference type="ARBA" id="ARBA00035452"/>
    </source>
</evidence>
<name>A0A2H0WNC6_9BACT</name>
<keyword evidence="3" id="KW-0810">Translation regulation</keyword>
<dbReference type="CDD" id="cd00403">
    <property type="entry name" value="Ribosomal_L1"/>
    <property type="match status" value="1"/>
</dbReference>
<dbReference type="InterPro" id="IPR023674">
    <property type="entry name" value="Ribosomal_uL1-like"/>
</dbReference>
<feature type="region of interest" description="Disordered" evidence="8">
    <location>
        <begin position="49"/>
        <end position="68"/>
    </location>
</feature>
<evidence type="ECO:0000256" key="8">
    <source>
        <dbReference type="SAM" id="MobiDB-lite"/>
    </source>
</evidence>
<proteinExistence type="inferred from homology"/>
<dbReference type="AlphaFoldDB" id="A0A2H0WNC6"/>
<organism evidence="9 10">
    <name type="scientific">Candidatus Shapirobacteria bacterium CG09_land_8_20_14_0_10_47_13</name>
    <dbReference type="NCBI Taxonomy" id="1974481"/>
    <lineage>
        <taxon>Bacteria</taxon>
        <taxon>Candidatus Shapironibacteriota</taxon>
    </lineage>
</organism>
<evidence type="ECO:0000256" key="1">
    <source>
        <dbReference type="ARBA" id="ARBA00010531"/>
    </source>
</evidence>
<keyword evidence="5" id="KW-0687">Ribonucleoprotein</keyword>
<evidence type="ECO:0000313" key="10">
    <source>
        <dbReference type="Proteomes" id="UP000230033"/>
    </source>
</evidence>
<dbReference type="GO" id="GO:0006417">
    <property type="term" value="P:regulation of translation"/>
    <property type="evidence" value="ECO:0007669"/>
    <property type="project" value="UniProtKB-KW"/>
</dbReference>
<protein>
    <recommendedName>
        <fullName evidence="6">Large ribosomal subunit protein uL1</fullName>
    </recommendedName>
    <alternativeName>
        <fullName evidence="7">50S ribosomal protein L1</fullName>
    </alternativeName>
</protein>
<dbReference type="GO" id="GO:1990904">
    <property type="term" value="C:ribonucleoprotein complex"/>
    <property type="evidence" value="ECO:0007669"/>
    <property type="project" value="UniProtKB-KW"/>
</dbReference>
<gene>
    <name evidence="9" type="ORF">COT65_00460</name>
</gene>
<evidence type="ECO:0000313" key="9">
    <source>
        <dbReference type="EMBL" id="PIS14150.1"/>
    </source>
</evidence>
<dbReference type="PANTHER" id="PTHR36427">
    <property type="entry name" value="54S RIBOSOMAL PROTEIN L1, MITOCHONDRIAL"/>
    <property type="match status" value="1"/>
</dbReference>